<protein>
    <submittedName>
        <fullName evidence="8">Aquaporin Z</fullName>
    </submittedName>
</protein>
<dbReference type="PANTHER" id="PTHR45724:SF13">
    <property type="entry name" value="AQUAPORIN NIP1-1-RELATED"/>
    <property type="match status" value="1"/>
</dbReference>
<dbReference type="Gene3D" id="1.20.1080.10">
    <property type="entry name" value="Glycerol uptake facilitator protein"/>
    <property type="match status" value="1"/>
</dbReference>
<dbReference type="NCBIfam" id="TIGR00861">
    <property type="entry name" value="MIP"/>
    <property type="match status" value="1"/>
</dbReference>
<dbReference type="InterPro" id="IPR023271">
    <property type="entry name" value="Aquaporin-like"/>
</dbReference>
<feature type="transmembrane region" description="Helical" evidence="7">
    <location>
        <begin position="145"/>
        <end position="168"/>
    </location>
</feature>
<dbReference type="KEGG" id="bvo:Pan97_46810"/>
<dbReference type="CDD" id="cd00333">
    <property type="entry name" value="MIP"/>
    <property type="match status" value="1"/>
</dbReference>
<dbReference type="AlphaFoldDB" id="A0A518CEG3"/>
<dbReference type="InterPro" id="IPR022357">
    <property type="entry name" value="MIP_CS"/>
</dbReference>
<comment type="similarity">
    <text evidence="6">Belongs to the MIP/aquaporin (TC 1.A.8) family.</text>
</comment>
<sequence length="231" mass="24469">MRRYVAEVIGTFALVFAGTGAIVVNDLTQQSVTHVGIALTFGMIVMALIYAIGDVSGAHLNPAVTIGFWTARQFEGKEVVPYIIAQLVGAIAASTTLRVLFMEHATLGATLPAGSWWQSFVLEVILTFLLMFVILNVATGAKEKGIMAGAAIGATVGLEAMFAGPICGASMNPARSIAPALVSGRLEYLWIYIVATIAGAILAVFAYQFIQTETESDSNPESEHHAMEEVS</sequence>
<dbReference type="EMBL" id="CP036289">
    <property type="protein sequence ID" value="QDU77609.1"/>
    <property type="molecule type" value="Genomic_DNA"/>
</dbReference>
<dbReference type="Pfam" id="PF00230">
    <property type="entry name" value="MIP"/>
    <property type="match status" value="1"/>
</dbReference>
<feature type="transmembrane region" description="Helical" evidence="7">
    <location>
        <begin position="120"/>
        <end position="139"/>
    </location>
</feature>
<feature type="transmembrane region" description="Helical" evidence="7">
    <location>
        <begin position="31"/>
        <end position="52"/>
    </location>
</feature>
<evidence type="ECO:0000313" key="8">
    <source>
        <dbReference type="EMBL" id="QDU77609.1"/>
    </source>
</evidence>
<dbReference type="Proteomes" id="UP000318626">
    <property type="component" value="Chromosome"/>
</dbReference>
<dbReference type="InterPro" id="IPR000425">
    <property type="entry name" value="MIP"/>
</dbReference>
<dbReference type="GO" id="GO:0015267">
    <property type="term" value="F:channel activity"/>
    <property type="evidence" value="ECO:0007669"/>
    <property type="project" value="InterPro"/>
</dbReference>
<dbReference type="PRINTS" id="PR00783">
    <property type="entry name" value="MINTRINSICP"/>
</dbReference>
<evidence type="ECO:0000256" key="1">
    <source>
        <dbReference type="ARBA" id="ARBA00004141"/>
    </source>
</evidence>
<reference evidence="9" key="1">
    <citation type="submission" date="2019-02" db="EMBL/GenBank/DDBJ databases">
        <title>Deep-cultivation of Planctomycetes and their phenomic and genomic characterization uncovers novel biology.</title>
        <authorList>
            <person name="Wiegand S."/>
            <person name="Jogler M."/>
            <person name="Boedeker C."/>
            <person name="Pinto D."/>
            <person name="Vollmers J."/>
            <person name="Rivas-Marin E."/>
            <person name="Kohn T."/>
            <person name="Peeters S.H."/>
            <person name="Heuer A."/>
            <person name="Rast P."/>
            <person name="Oberbeckmann S."/>
            <person name="Bunk B."/>
            <person name="Jeske O."/>
            <person name="Meyerdierks A."/>
            <person name="Storesund J.E."/>
            <person name="Kallscheuer N."/>
            <person name="Luecker S."/>
            <person name="Lage O.M."/>
            <person name="Pohl T."/>
            <person name="Merkel B.J."/>
            <person name="Hornburger P."/>
            <person name="Mueller R.-W."/>
            <person name="Bruemmer F."/>
            <person name="Labrenz M."/>
            <person name="Spormann A.M."/>
            <person name="Op den Camp H."/>
            <person name="Overmann J."/>
            <person name="Amann R."/>
            <person name="Jetten M.S.M."/>
            <person name="Mascher T."/>
            <person name="Medema M.H."/>
            <person name="Devos D.P."/>
            <person name="Kaster A.-K."/>
            <person name="Ovreas L."/>
            <person name="Rohde M."/>
            <person name="Galperin M.Y."/>
            <person name="Jogler C."/>
        </authorList>
    </citation>
    <scope>NUCLEOTIDE SEQUENCE [LARGE SCALE GENOMIC DNA]</scope>
    <source>
        <strain evidence="9">Pan97</strain>
    </source>
</reference>
<gene>
    <name evidence="8" type="primary">aqpZ</name>
    <name evidence="8" type="ORF">Pan97_46810</name>
</gene>
<dbReference type="RefSeq" id="WP_144976602.1">
    <property type="nucleotide sequence ID" value="NZ_CP036289.1"/>
</dbReference>
<keyword evidence="4 7" id="KW-1133">Transmembrane helix</keyword>
<comment type="subcellular location">
    <subcellularLocation>
        <location evidence="1">Membrane</location>
        <topology evidence="1">Multi-pass membrane protein</topology>
    </subcellularLocation>
</comment>
<evidence type="ECO:0000256" key="4">
    <source>
        <dbReference type="ARBA" id="ARBA00022989"/>
    </source>
</evidence>
<keyword evidence="5 7" id="KW-0472">Membrane</keyword>
<dbReference type="GO" id="GO:0016020">
    <property type="term" value="C:membrane"/>
    <property type="evidence" value="ECO:0007669"/>
    <property type="project" value="UniProtKB-SubCell"/>
</dbReference>
<proteinExistence type="inferred from homology"/>
<accession>A0A518CEG3</accession>
<dbReference type="InterPro" id="IPR034294">
    <property type="entry name" value="Aquaporin_transptr"/>
</dbReference>
<evidence type="ECO:0000256" key="5">
    <source>
        <dbReference type="ARBA" id="ARBA00023136"/>
    </source>
</evidence>
<dbReference type="SUPFAM" id="SSF81338">
    <property type="entry name" value="Aquaporin-like"/>
    <property type="match status" value="1"/>
</dbReference>
<keyword evidence="9" id="KW-1185">Reference proteome</keyword>
<dbReference type="PROSITE" id="PS00221">
    <property type="entry name" value="MIP"/>
    <property type="match status" value="1"/>
</dbReference>
<evidence type="ECO:0000256" key="6">
    <source>
        <dbReference type="RuleBase" id="RU000477"/>
    </source>
</evidence>
<evidence type="ECO:0000256" key="2">
    <source>
        <dbReference type="ARBA" id="ARBA00022448"/>
    </source>
</evidence>
<feature type="transmembrane region" description="Helical" evidence="7">
    <location>
        <begin position="79"/>
        <end position="100"/>
    </location>
</feature>
<dbReference type="OrthoDB" id="9807293at2"/>
<feature type="transmembrane region" description="Helical" evidence="7">
    <location>
        <begin position="6"/>
        <end position="24"/>
    </location>
</feature>
<evidence type="ECO:0000256" key="3">
    <source>
        <dbReference type="ARBA" id="ARBA00022692"/>
    </source>
</evidence>
<organism evidence="8 9">
    <name type="scientific">Bremerella volcania</name>
    <dbReference type="NCBI Taxonomy" id="2527984"/>
    <lineage>
        <taxon>Bacteria</taxon>
        <taxon>Pseudomonadati</taxon>
        <taxon>Planctomycetota</taxon>
        <taxon>Planctomycetia</taxon>
        <taxon>Pirellulales</taxon>
        <taxon>Pirellulaceae</taxon>
        <taxon>Bremerella</taxon>
    </lineage>
</organism>
<dbReference type="PANTHER" id="PTHR45724">
    <property type="entry name" value="AQUAPORIN NIP2-1"/>
    <property type="match status" value="1"/>
</dbReference>
<evidence type="ECO:0000313" key="9">
    <source>
        <dbReference type="Proteomes" id="UP000318626"/>
    </source>
</evidence>
<keyword evidence="3 6" id="KW-0812">Transmembrane</keyword>
<evidence type="ECO:0000256" key="7">
    <source>
        <dbReference type="SAM" id="Phobius"/>
    </source>
</evidence>
<feature type="transmembrane region" description="Helical" evidence="7">
    <location>
        <begin position="189"/>
        <end position="210"/>
    </location>
</feature>
<keyword evidence="2 6" id="KW-0813">Transport</keyword>
<name>A0A518CEG3_9BACT</name>